<dbReference type="Proteomes" id="UP000215914">
    <property type="component" value="Chromosome 1"/>
</dbReference>
<protein>
    <submittedName>
        <fullName evidence="1">Uncharacterized protein</fullName>
    </submittedName>
</protein>
<gene>
    <name evidence="1" type="ORF">HannXRQ_Chr01g0006631</name>
</gene>
<evidence type="ECO:0000313" key="1">
    <source>
        <dbReference type="EMBL" id="OTG36347.1"/>
    </source>
</evidence>
<dbReference type="EMBL" id="CM007890">
    <property type="protein sequence ID" value="OTG36347.1"/>
    <property type="molecule type" value="Genomic_DNA"/>
</dbReference>
<keyword evidence="2" id="KW-1185">Reference proteome</keyword>
<name>A0A251VL66_HELAN</name>
<organism evidence="1 2">
    <name type="scientific">Helianthus annuus</name>
    <name type="common">Common sunflower</name>
    <dbReference type="NCBI Taxonomy" id="4232"/>
    <lineage>
        <taxon>Eukaryota</taxon>
        <taxon>Viridiplantae</taxon>
        <taxon>Streptophyta</taxon>
        <taxon>Embryophyta</taxon>
        <taxon>Tracheophyta</taxon>
        <taxon>Spermatophyta</taxon>
        <taxon>Magnoliopsida</taxon>
        <taxon>eudicotyledons</taxon>
        <taxon>Gunneridae</taxon>
        <taxon>Pentapetalae</taxon>
        <taxon>asterids</taxon>
        <taxon>campanulids</taxon>
        <taxon>Asterales</taxon>
        <taxon>Asteraceae</taxon>
        <taxon>Asteroideae</taxon>
        <taxon>Heliantheae alliance</taxon>
        <taxon>Heliantheae</taxon>
        <taxon>Helianthus</taxon>
    </lineage>
</organism>
<reference evidence="2" key="1">
    <citation type="journal article" date="2017" name="Nature">
        <title>The sunflower genome provides insights into oil metabolism, flowering and Asterid evolution.</title>
        <authorList>
            <person name="Badouin H."/>
            <person name="Gouzy J."/>
            <person name="Grassa C.J."/>
            <person name="Murat F."/>
            <person name="Staton S.E."/>
            <person name="Cottret L."/>
            <person name="Lelandais-Briere C."/>
            <person name="Owens G.L."/>
            <person name="Carrere S."/>
            <person name="Mayjonade B."/>
            <person name="Legrand L."/>
            <person name="Gill N."/>
            <person name="Kane N.C."/>
            <person name="Bowers J.E."/>
            <person name="Hubner S."/>
            <person name="Bellec A."/>
            <person name="Berard A."/>
            <person name="Berges H."/>
            <person name="Blanchet N."/>
            <person name="Boniface M.C."/>
            <person name="Brunel D."/>
            <person name="Catrice O."/>
            <person name="Chaidir N."/>
            <person name="Claudel C."/>
            <person name="Donnadieu C."/>
            <person name="Faraut T."/>
            <person name="Fievet G."/>
            <person name="Helmstetter N."/>
            <person name="King M."/>
            <person name="Knapp S.J."/>
            <person name="Lai Z."/>
            <person name="Le Paslier M.C."/>
            <person name="Lippi Y."/>
            <person name="Lorenzon L."/>
            <person name="Mandel J.R."/>
            <person name="Marage G."/>
            <person name="Marchand G."/>
            <person name="Marquand E."/>
            <person name="Bret-Mestries E."/>
            <person name="Morien E."/>
            <person name="Nambeesan S."/>
            <person name="Nguyen T."/>
            <person name="Pegot-Espagnet P."/>
            <person name="Pouilly N."/>
            <person name="Raftis F."/>
            <person name="Sallet E."/>
            <person name="Schiex T."/>
            <person name="Thomas J."/>
            <person name="Vandecasteele C."/>
            <person name="Vares D."/>
            <person name="Vear F."/>
            <person name="Vautrin S."/>
            <person name="Crespi M."/>
            <person name="Mangin B."/>
            <person name="Burke J.M."/>
            <person name="Salse J."/>
            <person name="Munos S."/>
            <person name="Vincourt P."/>
            <person name="Rieseberg L.H."/>
            <person name="Langlade N.B."/>
        </authorList>
    </citation>
    <scope>NUCLEOTIDE SEQUENCE [LARGE SCALE GENOMIC DNA]</scope>
    <source>
        <strain evidence="2">cv. SF193</strain>
    </source>
</reference>
<evidence type="ECO:0000313" key="2">
    <source>
        <dbReference type="Proteomes" id="UP000215914"/>
    </source>
</evidence>
<dbReference type="AlphaFoldDB" id="A0A251VL66"/>
<accession>A0A251VL66</accession>
<proteinExistence type="predicted"/>
<sequence length="106" mass="12381">MRASKRNRNCDDQWWFSTMILDSSTAVILKEILNFLFTRTPKPLISPSCLHSFLGYKLPEVQKFLNASACSWYQQVIGTCWYSFSVDWAEIGISKDQPYLSKNRFD</sequence>
<dbReference type="InParanoid" id="A0A251VL66"/>